<dbReference type="InterPro" id="IPR021765">
    <property type="entry name" value="UstYa-like"/>
</dbReference>
<evidence type="ECO:0000313" key="5">
    <source>
        <dbReference type="Proteomes" id="UP001175261"/>
    </source>
</evidence>
<protein>
    <submittedName>
        <fullName evidence="4">Uncharacterized protein</fullName>
    </submittedName>
</protein>
<feature type="compositionally biased region" description="Basic residues" evidence="2">
    <location>
        <begin position="1"/>
        <end position="11"/>
    </location>
</feature>
<evidence type="ECO:0000256" key="1">
    <source>
        <dbReference type="ARBA" id="ARBA00035112"/>
    </source>
</evidence>
<keyword evidence="3" id="KW-1133">Transmembrane helix</keyword>
<evidence type="ECO:0000256" key="2">
    <source>
        <dbReference type="SAM" id="MobiDB-lite"/>
    </source>
</evidence>
<gene>
    <name evidence="4" type="ORF">NLU13_0515</name>
</gene>
<dbReference type="GO" id="GO:0043386">
    <property type="term" value="P:mycotoxin biosynthetic process"/>
    <property type="evidence" value="ECO:0007669"/>
    <property type="project" value="InterPro"/>
</dbReference>
<sequence>MSSKNHKKPRRPSSSLYGRAPEASRMDLISEKDEEIGFDLTRNTADGVSGETRLSNVPGLSNKVRISFGERCIWLSATILLGFLCVGLGVQLGKAMERSPAYKETDLVSVRSAIVEEKRPFHTTAKTLENGTSTFSTEGLKYVGPPSQEIDDAWKELMQPQILALSDEEAGEMKDLSIKNDFGKRIMSLYMYHTLHCVNMVRKSLDFEYYYENHTEKMGDDYRGHVYHCLDDIRQNIMCQGDLTPVPFYWDDIMRWPVGNTSQPHTCRNLDSIREWAMARRVGKGASPIGLPVENAEHVHR</sequence>
<evidence type="ECO:0000313" key="4">
    <source>
        <dbReference type="EMBL" id="KAK0391013.1"/>
    </source>
</evidence>
<dbReference type="Proteomes" id="UP001175261">
    <property type="component" value="Unassembled WGS sequence"/>
</dbReference>
<keyword evidence="3" id="KW-0472">Membrane</keyword>
<dbReference type="EMBL" id="JAPDFR010000001">
    <property type="protein sequence ID" value="KAK0391013.1"/>
    <property type="molecule type" value="Genomic_DNA"/>
</dbReference>
<dbReference type="AlphaFoldDB" id="A0AA39GP73"/>
<keyword evidence="3" id="KW-0812">Transmembrane</keyword>
<organism evidence="4 5">
    <name type="scientific">Sarocladium strictum</name>
    <name type="common">Black bundle disease fungus</name>
    <name type="synonym">Acremonium strictum</name>
    <dbReference type="NCBI Taxonomy" id="5046"/>
    <lineage>
        <taxon>Eukaryota</taxon>
        <taxon>Fungi</taxon>
        <taxon>Dikarya</taxon>
        <taxon>Ascomycota</taxon>
        <taxon>Pezizomycotina</taxon>
        <taxon>Sordariomycetes</taxon>
        <taxon>Hypocreomycetidae</taxon>
        <taxon>Hypocreales</taxon>
        <taxon>Sarocladiaceae</taxon>
        <taxon>Sarocladium</taxon>
    </lineage>
</organism>
<dbReference type="Pfam" id="PF11807">
    <property type="entry name" value="UstYa"/>
    <property type="match status" value="1"/>
</dbReference>
<name>A0AA39GP73_SARSR</name>
<evidence type="ECO:0000256" key="3">
    <source>
        <dbReference type="SAM" id="Phobius"/>
    </source>
</evidence>
<dbReference type="PANTHER" id="PTHR33365">
    <property type="entry name" value="YALI0B05434P"/>
    <property type="match status" value="1"/>
</dbReference>
<comment type="similarity">
    <text evidence="1">Belongs to the ustYa family.</text>
</comment>
<feature type="transmembrane region" description="Helical" evidence="3">
    <location>
        <begin position="72"/>
        <end position="93"/>
    </location>
</feature>
<reference evidence="4" key="1">
    <citation type="submission" date="2022-10" db="EMBL/GenBank/DDBJ databases">
        <title>Determination and structural analysis of whole genome sequence of Sarocladium strictum F4-1.</title>
        <authorList>
            <person name="Hu L."/>
            <person name="Jiang Y."/>
        </authorList>
    </citation>
    <scope>NUCLEOTIDE SEQUENCE</scope>
    <source>
        <strain evidence="4">F4-1</strain>
    </source>
</reference>
<proteinExistence type="inferred from homology"/>
<accession>A0AA39GP73</accession>
<comment type="caution">
    <text evidence="4">The sequence shown here is derived from an EMBL/GenBank/DDBJ whole genome shotgun (WGS) entry which is preliminary data.</text>
</comment>
<feature type="region of interest" description="Disordered" evidence="2">
    <location>
        <begin position="1"/>
        <end position="24"/>
    </location>
</feature>
<dbReference type="PANTHER" id="PTHR33365:SF7">
    <property type="entry name" value="TAT PATHWAY SIGNAL SEQUENCE"/>
    <property type="match status" value="1"/>
</dbReference>
<keyword evidence="5" id="KW-1185">Reference proteome</keyword>